<dbReference type="GO" id="GO:0005524">
    <property type="term" value="F:ATP binding"/>
    <property type="evidence" value="ECO:0007669"/>
    <property type="project" value="UniProtKB-KW"/>
</dbReference>
<reference evidence="6" key="1">
    <citation type="submission" date="2020-05" db="EMBL/GenBank/DDBJ databases">
        <authorList>
            <person name="Chiriac C."/>
            <person name="Salcher M."/>
            <person name="Ghai R."/>
            <person name="Kavagutti S V."/>
        </authorList>
    </citation>
    <scope>NUCLEOTIDE SEQUENCE</scope>
</reference>
<keyword evidence="4" id="KW-0408">Iron</keyword>
<dbReference type="Gene3D" id="3.40.50.300">
    <property type="entry name" value="P-loop containing nucleotide triphosphate hydrolases"/>
    <property type="match status" value="1"/>
</dbReference>
<evidence type="ECO:0000313" key="6">
    <source>
        <dbReference type="EMBL" id="CAB4680735.1"/>
    </source>
</evidence>
<dbReference type="CDD" id="cd02037">
    <property type="entry name" value="Mrp_NBP35"/>
    <property type="match status" value="1"/>
</dbReference>
<proteinExistence type="inferred from homology"/>
<evidence type="ECO:0000256" key="5">
    <source>
        <dbReference type="ARBA" id="ARBA00023014"/>
    </source>
</evidence>
<gene>
    <name evidence="6" type="ORF">UFOPK2373_00232</name>
</gene>
<keyword evidence="1" id="KW-0479">Metal-binding</keyword>
<dbReference type="Pfam" id="PF10609">
    <property type="entry name" value="ParA"/>
    <property type="match status" value="1"/>
</dbReference>
<protein>
    <submittedName>
        <fullName evidence="6">Unannotated protein</fullName>
    </submittedName>
</protein>
<dbReference type="InterPro" id="IPR019591">
    <property type="entry name" value="Mrp/NBP35_ATP-bd"/>
</dbReference>
<dbReference type="EMBL" id="CAEZXL010000023">
    <property type="protein sequence ID" value="CAB4680735.1"/>
    <property type="molecule type" value="Genomic_DNA"/>
</dbReference>
<dbReference type="SUPFAM" id="SSF52540">
    <property type="entry name" value="P-loop containing nucleoside triphosphate hydrolases"/>
    <property type="match status" value="1"/>
</dbReference>
<dbReference type="InterPro" id="IPR033756">
    <property type="entry name" value="YlxH/NBP35"/>
</dbReference>
<dbReference type="HAMAP" id="MF_02040">
    <property type="entry name" value="Mrp_NBP35"/>
    <property type="match status" value="1"/>
</dbReference>
<dbReference type="AlphaFoldDB" id="A0A6J6N791"/>
<dbReference type="InterPro" id="IPR000808">
    <property type="entry name" value="Mrp-like_CS"/>
</dbReference>
<dbReference type="PROSITE" id="PS01215">
    <property type="entry name" value="MRP"/>
    <property type="match status" value="1"/>
</dbReference>
<evidence type="ECO:0000256" key="1">
    <source>
        <dbReference type="ARBA" id="ARBA00022723"/>
    </source>
</evidence>
<dbReference type="InterPro" id="IPR027417">
    <property type="entry name" value="P-loop_NTPase"/>
</dbReference>
<sequence length="292" mass="31001">MTQEELAELKLKLRDGKEPKSNPFTEETATKVFLIGSGKGGVGKSSITVNIAVELAKQGFEVGVIDADIFGFSIPGQLGTVDRPTRLDDMILPPVAHGVKVISIGMFLPGNEPVAWRGPMLHKAVEQFLTEVYWGNLDYLLIDMPPGTGDVAISVGQLLPTAKTIVVTTPQQAAATVAERSGTAGLKTGQEIFGVIENMSYLIQPDGSKLEIFGSGGGDLVVKSLSERTGTKIPLLGKIPLSLPLRAGSDAGKPVVLEHPEDEASIEIKALAQRLIDSKLPQTARTLKVTLT</sequence>
<dbReference type="GO" id="GO:0140663">
    <property type="term" value="F:ATP-dependent FeS chaperone activity"/>
    <property type="evidence" value="ECO:0007669"/>
    <property type="project" value="InterPro"/>
</dbReference>
<name>A0A6J6N791_9ZZZZ</name>
<dbReference type="PANTHER" id="PTHR42961:SF2">
    <property type="entry name" value="IRON-SULFUR PROTEIN NUBPL"/>
    <property type="match status" value="1"/>
</dbReference>
<evidence type="ECO:0000256" key="4">
    <source>
        <dbReference type="ARBA" id="ARBA00023004"/>
    </source>
</evidence>
<dbReference type="GO" id="GO:0016226">
    <property type="term" value="P:iron-sulfur cluster assembly"/>
    <property type="evidence" value="ECO:0007669"/>
    <property type="project" value="InterPro"/>
</dbReference>
<dbReference type="GO" id="GO:0051539">
    <property type="term" value="F:4 iron, 4 sulfur cluster binding"/>
    <property type="evidence" value="ECO:0007669"/>
    <property type="project" value="TreeGrafter"/>
</dbReference>
<dbReference type="InterPro" id="IPR044304">
    <property type="entry name" value="NUBPL-like"/>
</dbReference>
<evidence type="ECO:0000256" key="3">
    <source>
        <dbReference type="ARBA" id="ARBA00022840"/>
    </source>
</evidence>
<dbReference type="GO" id="GO:0046872">
    <property type="term" value="F:metal ion binding"/>
    <property type="evidence" value="ECO:0007669"/>
    <property type="project" value="UniProtKB-KW"/>
</dbReference>
<accession>A0A6J6N791</accession>
<dbReference type="PANTHER" id="PTHR42961">
    <property type="entry name" value="IRON-SULFUR PROTEIN NUBPL"/>
    <property type="match status" value="1"/>
</dbReference>
<keyword evidence="5" id="KW-0411">Iron-sulfur</keyword>
<evidence type="ECO:0000256" key="2">
    <source>
        <dbReference type="ARBA" id="ARBA00022741"/>
    </source>
</evidence>
<keyword evidence="2" id="KW-0547">Nucleotide-binding</keyword>
<keyword evidence="3" id="KW-0067">ATP-binding</keyword>
<organism evidence="6">
    <name type="scientific">freshwater metagenome</name>
    <dbReference type="NCBI Taxonomy" id="449393"/>
    <lineage>
        <taxon>unclassified sequences</taxon>
        <taxon>metagenomes</taxon>
        <taxon>ecological metagenomes</taxon>
    </lineage>
</organism>